<accession>A0A4P7IFB6</accession>
<dbReference type="OrthoDB" id="3173471at2"/>
<name>A0A4P7IFB6_9ACTN</name>
<sequence length="313" mass="34748">MDEVRLTRRGERVGAQWLPVTRGARRHADAEDAFVAELLAWQEVLPAAARFTHLTAARLRGWWLPPLPAGLPVFVSTELGSRVRRAGLRAIRRRELAPARKVAGVRVDPPAAILAACAADLGVLDLTCLIDAARREGEVTVSELVAAAQPGSRGRSRLLLATARSHWKADSIYEVLLRELHRSVGVEVEPQHVVLDDQGGFVAKGDLRLVGTRHLPEYDGGDHLERRQQRKDRKRDIRIADAGWRRRGYTRDDVLHQGVSILRDADAALGRDHDPSRICAWHALLRESTFTPSGLARLERRLGVERSGHSEAS</sequence>
<proteinExistence type="predicted"/>
<dbReference type="KEGG" id="nsn:EXE58_02120"/>
<evidence type="ECO:0000313" key="1">
    <source>
        <dbReference type="EMBL" id="QBX54381.1"/>
    </source>
</evidence>
<reference evidence="1 2" key="1">
    <citation type="submission" date="2019-03" db="EMBL/GenBank/DDBJ databases">
        <title>Three New Species of Nocardioides, Nocardioides euryhalodurans sp. nov., Nocardioides seonyuensis sp. nov. and Nocardioides eburneoflavus sp. nov. Iolated from Soil.</title>
        <authorList>
            <person name="Roh S.G."/>
            <person name="Lee C."/>
            <person name="Kim M.-K."/>
            <person name="Kim S.B."/>
        </authorList>
    </citation>
    <scope>NUCLEOTIDE SEQUENCE [LARGE SCALE GENOMIC DNA]</scope>
    <source>
        <strain evidence="1 2">MMS17-SY207-3</strain>
    </source>
</reference>
<gene>
    <name evidence="1" type="ORF">EXE58_02120</name>
</gene>
<dbReference type="EMBL" id="CP038436">
    <property type="protein sequence ID" value="QBX54381.1"/>
    <property type="molecule type" value="Genomic_DNA"/>
</dbReference>
<evidence type="ECO:0000313" key="2">
    <source>
        <dbReference type="Proteomes" id="UP000294853"/>
    </source>
</evidence>
<evidence type="ECO:0008006" key="3">
    <source>
        <dbReference type="Google" id="ProtNLM"/>
    </source>
</evidence>
<dbReference type="Proteomes" id="UP000294853">
    <property type="component" value="Chromosome"/>
</dbReference>
<dbReference type="RefSeq" id="WP_135266354.1">
    <property type="nucleotide sequence ID" value="NZ_CP038436.1"/>
</dbReference>
<protein>
    <recommendedName>
        <fullName evidence="3">DUF559 domain-containing protein</fullName>
    </recommendedName>
</protein>
<dbReference type="AlphaFoldDB" id="A0A4P7IFB6"/>
<keyword evidence="2" id="KW-1185">Reference proteome</keyword>
<organism evidence="1 2">
    <name type="scientific">Nocardioides seonyuensis</name>
    <dbReference type="NCBI Taxonomy" id="2518371"/>
    <lineage>
        <taxon>Bacteria</taxon>
        <taxon>Bacillati</taxon>
        <taxon>Actinomycetota</taxon>
        <taxon>Actinomycetes</taxon>
        <taxon>Propionibacteriales</taxon>
        <taxon>Nocardioidaceae</taxon>
        <taxon>Nocardioides</taxon>
    </lineage>
</organism>